<protein>
    <submittedName>
        <fullName evidence="2">Uncharacterized protein</fullName>
    </submittedName>
</protein>
<proteinExistence type="predicted"/>
<gene>
    <name evidence="2" type="ORF">C8N42_11380</name>
</gene>
<dbReference type="Proteomes" id="UP000244077">
    <property type="component" value="Unassembled WGS sequence"/>
</dbReference>
<dbReference type="AlphaFoldDB" id="A0A2T5HBI8"/>
<name>A0A2T5HBI8_9RHOB</name>
<sequence length="189" mass="20218">MTRPHFFPLNLATTIALSLVPLSASANSGLGFTGAQSSIGYLSRDGVALATADGNLDYSISRHHGLQLDLGTISFPDHYQGTLAGHLYMQPNADAKYGFFAAYTDLNDDAAYIGSLGVEGLWTFGKRTLLSLRAGIGLYEPQNRDFLFGDLELKTALSEQLALSANLSAYDLEEADLFSRDITASLGAT</sequence>
<keyword evidence="1" id="KW-0732">Signal</keyword>
<organism evidence="2 3">
    <name type="scientific">Celeribacter persicus</name>
    <dbReference type="NCBI Taxonomy" id="1651082"/>
    <lineage>
        <taxon>Bacteria</taxon>
        <taxon>Pseudomonadati</taxon>
        <taxon>Pseudomonadota</taxon>
        <taxon>Alphaproteobacteria</taxon>
        <taxon>Rhodobacterales</taxon>
        <taxon>Roseobacteraceae</taxon>
        <taxon>Celeribacter</taxon>
    </lineage>
</organism>
<dbReference type="OrthoDB" id="7876934at2"/>
<feature type="signal peptide" evidence="1">
    <location>
        <begin position="1"/>
        <end position="26"/>
    </location>
</feature>
<evidence type="ECO:0000256" key="1">
    <source>
        <dbReference type="SAM" id="SignalP"/>
    </source>
</evidence>
<evidence type="ECO:0000313" key="3">
    <source>
        <dbReference type="Proteomes" id="UP000244077"/>
    </source>
</evidence>
<comment type="caution">
    <text evidence="2">The sequence shown here is derived from an EMBL/GenBank/DDBJ whole genome shotgun (WGS) entry which is preliminary data.</text>
</comment>
<reference evidence="2 3" key="1">
    <citation type="submission" date="2018-04" db="EMBL/GenBank/DDBJ databases">
        <title>Genomic Encyclopedia of Archaeal and Bacterial Type Strains, Phase II (KMG-II): from individual species to whole genera.</title>
        <authorList>
            <person name="Goeker M."/>
        </authorList>
    </citation>
    <scope>NUCLEOTIDE SEQUENCE [LARGE SCALE GENOMIC DNA]</scope>
    <source>
        <strain evidence="2 3">DSM 100434</strain>
    </source>
</reference>
<feature type="chain" id="PRO_5015539032" evidence="1">
    <location>
        <begin position="27"/>
        <end position="189"/>
    </location>
</feature>
<evidence type="ECO:0000313" key="2">
    <source>
        <dbReference type="EMBL" id="PTQ68937.1"/>
    </source>
</evidence>
<dbReference type="RefSeq" id="WP_107817439.1">
    <property type="nucleotide sequence ID" value="NZ_QAOH01000013.1"/>
</dbReference>
<dbReference type="EMBL" id="QAOH01000013">
    <property type="protein sequence ID" value="PTQ68937.1"/>
    <property type="molecule type" value="Genomic_DNA"/>
</dbReference>
<keyword evidence="3" id="KW-1185">Reference proteome</keyword>
<accession>A0A2T5HBI8</accession>